<dbReference type="PROSITE" id="PS51216">
    <property type="entry name" value="NEBULIN"/>
    <property type="match status" value="146"/>
</dbReference>
<dbReference type="SMART" id="SM00227">
    <property type="entry name" value="NEBU"/>
    <property type="match status" value="204"/>
</dbReference>
<sequence length="7407" mass="859132">MADDEEYEEVVEYYTEETVYEEVPGETRTRFYETTTTRTSDYEQSETSRPALAQPVPEKPVERKRVIRKKVDPSKFMTPYIAHSQKMQNLFSTNKYKENYEKAKGKPYAITTDTPELRRIKKVQDQLSEVKYRVDGDVAKTICHVDEKAKDIEHAKKVSQQVSKVLYKQNWEDTKDKYLLPPDAPELVQAIKNTAMFSKKLYTEDWEADKTMFYPYNDSPELRRVAQAQKALSDIAYKKGLAEQQTQFTSLPDPPDIEFAKKVTNQVSKQKYKEDYENKVKGKWSETPCFEIATARMNSNNISTKKYQEDFEHMKDQIYFMQTETPEYKVNKQAGVAASKVKYKQDYEKNKGKADYNVLPASENPLLRQLKAAGDALSDKLYKENYEKTKAKSINYCETPKFKLDTVLHNFSSDTKYKDSYLKDILGHYVGSYEDPYHTHCMRVSAQNSDKNYKAEYEEDRGKGFFPQTITQEYEAIKKLDQCKDHTYKVHPDKTKFTQVTDSPVLMQAQVNSKQLSDLNYKAKHENEKFKCHIPPDTPAFIQHKLNAYNLSDNIYKHDWEKTKAKKFDIKVDAIPLLAAKANTKIASDVMYKKDYEKSKGKMIGALSINDDPKMLHSLKTAKNQSDHEYRKDYEKSKTIYTAPLDMLPLTHAKKSQAIASDVDYKHLLHNYSYPPDSVNVDLAKKAYALQSDVEYKADYNSWMKGCGWMPFGSLEMEKAKRASDILNEKKYRQHPDTLKFTSIEDAPIIVQSKINQAQRSDVAYKAKGEEVIHKYSLPADLPQFIQAKVNAYNISENLYKADLKDLSKKGYDLRIDAIPIKAAKAARQAASDVQYKKDYEKAKGKMVGFQSLQDDPKLVHYMNVAKIQSDREYKKAYEKTKTRHNTPHDMVNIVAAKKAQDVASNVNYKHSLHHYTYLPDAMDLELSKNMMHIQSDNVYKEDYNNWMKGIGWIPIGSLEVEKVKKAGDALNEKKYRQHPDTLKFTSIVDSPVMVQAKQNTQQVSDILYKAKGEDVKHKYTMSPDLPQFLQAKCNAYNLSDVCYKRDWHDLIAKGTNVLGDAIPITAAKASRNIASDYKYKEAYEKAKGKQVGFRSLQDDPKLVHYMNVAKLQSDREYKKNYENTKTSYHTPGDMVSITAAKMAQDVATNVNYKQPIHHYTYLPDALSLEHIRNVNQIQSDNVYKDEYNHFFKGMGWIPIGSLEVEKVKKAGDALNEKKYRQHPDTIKFTSVPDSMGMVLAQHNTKQLSDLNYKVEGEKVKHKYTMDPDVPQFIQAKVNAYNMSDSHYKADWKKTLAKGYDLRPDAIPIVAAKSSRNIASDFKYKEAYEKTKGKQIGFRSLQDDPKLVHFMNVAKMQSDREYKKGYEASKTKYHTPLDMLSVTAAKKSQEVATNTNYKQPFHHYTLLPDALNVEHSRNAMQIQSDNLYKSDFTNWMKGIGWLPLESLEVEKAKKAGEILSEKKYRQHPEKLKFTYAMDTMEQALNKSNKLIMDKRLYTEKWNKDKTTIHVMPDTPDILLSRVNQITMSDKLYKAGWEEEKKKGYDLRPDAISIKAARASRDIASDYKYKQAYEQAKGKQIGFRSLEDDPKLVHFMQVAKMQSDREYKKAYEKSKTSFQTPVDMLSVVAAKKSQEVATNANYRNVIHTYNMLPDAMSLELAKNMMQIQSDNQYKADYADFMKGIGWLPLGSLEAEKNKKAMEIISEKKYRQHPDTLKYSTLMDSMNMVLAKNNAKIMNEHLYKQAWEADKTKVHIMPDIPQIILAKANAINISDKLYKLSLEEAKKKGYDLRTDAIPIKAAKASRDIASDYKYKHSYEKERGKMVGFRSLEDDPKLVHSMQVAKMQSDREYKKNYEKTKTSYHTPADMLSVTAAKDAQANITNTNYKHLIHKYILLPDAMNIQLSKNMNRIQSDNEYKQDYNEWYKGLGWSPAGSLEVEKAKKATEYASDQKYRQHPSNFQFTKLNDSMDMVLAKQNAHTMNKYLYTVDWNKDKTKIHVMPDTPDILQAKQNQTMYSQKLYKLGWEEALKKGYDLPVDAISVQAAKASRDIVSDFKYKQGYRKQIGHHIGFRSLQDDPKLVLSMNVAKMQSEREYKKDFEKWKTKFSSPVDMLGVVLAKKCQALVSDVDYKNYLHGWTCLPDQNDVIHAKKAYDLQSENLYKSDLEWLKGIGWSPLGSLEAEKNKRASEIISEKKYRQPPDRNKFTSIPDAMDIVLAKTNAKNRSDILYREAWDKDKTQIHIMPDTPDIILAKANLINTSDKFYRMGYEELRKKGYDLPVDAIPIKAAKASREIASEYKYKEGFRMQLGHHIGARNIKDDPKMMWSMHVAKIQSDREYKKDFEKWKTKFSSPVDMLGVVLAKKCQTLVSDIDYKNYLHQWTCLPDQSDVIHARRAYDLQSDNLYKSDLQWLRGIGWLPSGSLEDEKNKRASQILSDHVYRQHPDQFKFSSLMDSIPMVLAKNNAITMNHRLYTEAWDKDKTTVHIMPDTPEVLLAKQNQINYSEKLYKLGLDEAKRKGYDMRIDAIPIRAAKASRDIASEFKYKEGYRRQLGHHIGARAIHDDPKMMWSMHVAKIQSDREYKKDFEKWKTKFSSPVDMLGVVLAKKCQTLVSDIDYKNYLHQWTCLPDQSDVIHARQAYDLQSDNVYKSDLQWLRGIGWVPIGSLDVEKSKRASEILSDKLYRQPPDKFKFTSVTDSLEQVLAKNNAINMNKRLYTEAWDKDKTQVHIMPDTPEITLARTNKVNYSENLYKLAHEEAKKKGYDLRSDAIPIVAAKASRDIISDYKYKDGYRKQLGHHIGARDIKDDPKMMWSMHVAKIQSDREYKKDFEKWKTKFSSPVDMLGVVLAKKCQTLVSDIDYKNYLHQWTCLPDQSDVIHARQAYDLQSDNVYKSDLQWLRGIGWVPIGSVDVVKCKRAAEILSDNLYRQPPDTLKFTSVPDSLEQVLAKNNAINMNKRLYTEAWDKDKTQIHIMPDTPEIMLARQNKLNYSETLYKLANEEAKKKGYDLRSDAIPIVAAKASRDIISDYKYKDGYRKQLGHHIGARDIKDDPKMMWSMHVAKIQSDREYKKDFEKWKTKFSSPVDMLGVVLAKKCQTLVSDIDYKNYLHQWTCLPDQSDVIHARRAYDLQSDNIYKSDLQWLRGIGWVPIGSVDVVKCKRAAEILSDNLYRQRPDTLKFTSVPDSLEQVLAKNNAINMNKRLYTEAWDKDKTQIHMMPDTPEITLARQNKINYSENLYRQAMEEAKKEGYDLRSDAIPIVAAKASREIASDYKYKEAYRKQLGHHIGARAIHDDPKMMWSVHVAKMQSDREYKKDFEKYKTRFSSPVDMLGIVLAKKCQTLVSDVDYKHPLHEWTCLPDQNDIIHARKAYDLQSDNLYKSDLEWLKGIGWVPIGSVEVLKAKRAGEILSDNIYRQRPDTLKFTSVTDSPEQVLAKNNAINMNKRLYTEAWDNDKKTIHVMPDTPEIMLAKLNRINYSDKLYKLALEESRKEGYDLRLDAIPIQAAKASREIASDYKYKEGYRKQLGHHIGARNIKDDPKMMWSIHAGKLQSDLEYKKDFEKWKTKFSSPVDMMGLVQAKKCQILVSDIDYKNLLHEWTCLPDQNDIIQARKAYDLQSDAIYKADLEWLRGIGWVPIDSVGVEHAKRAGEILSERKYRQPAVQLKFTSITDTPEIVLAKNNALNVSKHLYTEAWDADKTSIHVMPDTPEILLAKSNSANISHKLYTKGWDESKMKDYDLRADAISIKSAKASRDIASDYKYKEAYEKHKGHHIGARSVEDDPRIMCAMNAGRIQSEREYKKEFQKWKTKFSSPVDMLGILLAKKCQTLVSDIDYRNYLHHWTCLPDQNDIIQARKAYDLQSDNVYKSDLEWLRGIGWMPEGSVEMNRVKNAQDLINERRYRTRPEALTFTSIVDTPEVVLAKANSLQMSEKLYQEAWNKDKTNISIPSDTPLILQAQINAMQISNKLYQKDWDEAKQKGYDLRADAIEIKHAKASREIASEYKYKEGYRKQLGHHVGFRTLQDDPKLVWSIHAAKIQSDREYKKDYEKSKGIHNTPLDMMSIVQAKKCQVLVSDIDYRNYLHQWMCLPDQNDVIQAKKAYELQSDNVYKSDLEWLKGIGWLPEGSVEVMRVKNAQNLLNERLYRTRPEALKFTSVVDTPEVVMAKINSVQISEPLYRDAWEKEKANVNIPADTPLMLQSKINAVQISNKQYQQAWEDVKMTGYDLKADAIGIQHAKASRDIASDYLYKTAYEKQKGHYIGCRNAKEDPKLVWAANVLKMQNDRLYKKAYNDHKARITIPVDMVSINAAKEGQALASDVDYRQYLHQWSCFPDQNDVIQARKAYDLQSDAIYKADLEWLRGIGWMPEGSPEVLRVKNAQHIFRDSVYRTPVVKLKYTSIVDTPEVVLAKSNAENISIPKYREVWDKDKTSIHIMPDTPEINLARTNALNVSNKLYQKDWDEAKQKGYDLRADAIEIKHAKASREIASEYKYKEGYRKQLGHHVGFRTLQDDPKLVWSIHAAKIQSDREYRKAYEKSKGIHNTPLDMMSIVQAKKCQVLVSDIDYRNYLHQWICLPDQNDVIQAKKAYELQSDNVYKSDLEWLKGIGWLPEGSVEVMRVKNAQNLLNERLYRTRPEALKFTSIVDTPEVIMAKINSVQISEPLYRDAWEKEKANVNIPADTPLMLQSKINAVQISNKQYQQAWEDVKMTGYDLKADAIGIQHAKASRDIASDYLYKTAYEKQKGHYIGCRNAKEDPKLVWAANVLKMQNDRLYKKAYNDHKARITIPVDMVSINAAKEGQALASDVDYRQYLHQWSCFPDQNDVIQARKAYDLQSDAIYKADLEWLRGIGWMPEGSPEVLRVKNAQHIFRDSVYRTPVVKLKYTSIVDTPEVVLAKSNAENISIPKYREVWDKDKTSIHIMPDTPEINLARTNALNVSNKLYREGWDEMKMSCDVRLDAIPIQAAKASREIASDYKYKLDHEKQKGHYVGTRTARDDNKIRWALIAGKIQNEREYRLHWAKWKSKFQSPPDMLSIEHSKNSQTLVSDIDYRHYLHQWTCMPDQNDVIQARKAYDLQSDAIYKADLEWLRGIGWMPADSVSVNHAKHMADIFNEKKYRTKIETLSFTPVDDRVDYVTAKHSGEILNDIKYRKDWNDTKSKYTLTETPQLHTAQEAARILDQYLYKESWEKQKATGYILPPDAVPFVHAHHSGDVQSELKYKAEHVKQKGHYVGVPTMRDDPKLVWFEHAGQIQNDRLYKENYHKTKAKIHIPPDMVSVLAAKEGQALASDIDYRNYLHQWICHPDQNDVIQARKAYDLQSDNIYKADLEWLRGIGWIPLDSVDHVRVTRNQEMMNQIKYKKDALANYPNFTSVVDPPEIVLAKINSVNQSDVKYKETFNKLIKGKYIFSPDTPYITHSKDMEKLYSTILYKRAWDGTKAYGYTLDERYIPIVGAKHADFVNSELKYKETYEKLKGHYLAGKEISEFPNVVHCLDFQKMRSLLNYRRHYEDTKANVHIPQDMMNHVLAKRCQYILSDLEYRHYFHQWTSLPEEPNVVRVRHAQEILSDNVYKDDLNWLKGIGCYVWDTPQILHAKKSYDLQSQILYTAAGKENLKNYNLVTDTPLYVTALQSGINASEVKYKENYHQTKDKYTTVLETVDYDRIKNLKDLFSSNLYKEAWDKVKATSYILPPNTVSLTHAKNQKYMASHIKYREEYEKFKALYTLPRSVEDDPNTARCLRVGKFNIDRLYRSVYEKNKMKIHIVPDMVEMVTAKDSQKKVSEIDYRLHLHEWICHPDLQVNSHVRKVTDQISDIVYKDDLTWLKGIGCYVWDTPEILHAKHAYDLRNDIKYKAHVLKTRNNYKLVTDTPVYVQAVKSGKQLSDAVYHYDYVHSIRGRVAPTTKTVDLDRALHAYKLQSENLYRKAGLHALPTGYRLPVDTPHFKHTKDTRYMSSYFKYKEVYEHMKAYGYTLGPNDVPFVNVRRVNNITSERLYRQLYHKLKDKIHTTPDTPEIRQVKKTQEAVSELIYKSDFFKMQGHMISLPYTPQVLHCRYVGDITSDIKYKEDLQVLRGMGCFLYDTPDMVRSRHLRKLWSHYLYTDKARKMRDKYKVVLDTPEYRKVQELKTHLSELVYRAAGRKQKSIFTSVPDTPDLTRAKRGQKLQSQYLYVELATKERPHHHAGNQTTALKHARHVKDMVSENKYKIQYEKMKDKYTPVPDTPILIRAKRAYWNASDLRYKETFQKTKGKYHTVKDALDIVYHRTVTDHISKIKYKENYMSQLGIWRSIPDRPEHFHHRAVTDAVSDVKYKQDLTWLKGIGCYAYDTPDFTLAEKNKTLYSKYKYKEVFERTKSNFKYVADCPINRHFKFATQLMNERKYKSSAKMLLKQGCNEILRPDMLTALYNTYMWSQIKYRKNYEETKDKFTSIVDTPEHLRTTKVNKQISDILYKLEYNKAKPRGYTTIHDTPMLLHVRKVKDEVSDLKYKEVYQRTKSNCTIEPDAVHIKAAKDAYKVNTNLDYKKKYEATKAYWKWTPDRPDFIQAAKSTLQQSDFEYKLDREYLKGCKLSVTDDKDMVLALKNSIIESDLKYKEKHVKERGSCHAVPDTPQILLAKTVSSLVSENKYKSYVKKHLAQGSYTTLPETRDTIHVKEVTKNVSDTNYKKKFVKEKGKSNYSIMLEPPDVKHAMDVAKKQSNVAYKKDAKENLHYTTVADRPDIKKATQAAKQASEVEYRAKHRKEGSHGLSMLGRPDIEMAKKAAKLSSQVQYRENFNKEKGKTPKYNPKDSQLYKVMKDANTLASEVKYKADLKKLHKPVTDMKESLIMNHVLNTSHLASSYQYKKNYEKSKGHYHTIPDNLEQLHLKEATELQSIVKYKEKYEKERGKPMLDFETPTYITAKESQQMQSGKEYRKDLEESIRGKGLSEMEDTPDMLRAKNATQILNEKEYKRDLELEVKGRGLNAMANETPDFLRARNATDIASQIKYKQSAEMEKANFTSVVDTPEIIHAQQVKNLSSQKKYKEDAEKCMSYYETVLDTPEMQRVRENQKNFSLVLYKEDVSPGTAIGKTPEMMRVKQTQDHISSVKYKEVIGQGTPIPDLPEVKRVKQTQKHISSVMYKENLGTGIPTPVTPEIERVKRNQENFSSVLYSDSFRKQIQGKAAYVLDTPEMRRVRETQRHISTVKYHEDFEKHKGCFTPVVTDPITERVKKNTQDFSDICYRGIQRKVVEMEQKRNDQDQETITGLRVWRTNPGSVFDYDPAEDNIQSRSLHMINAQAQRRSREQSRSASGLSISGGEEKSEHSEAAHLSTYSDGGVFFSAASTGYKHARTTELPQQRSSSVATQQTTVSSIPSHPSTAGKIFRAMYDYMAADADEVSFKDGDAIVNVQAIDEGWMYGTVQRTGRTGMLPANYVEAI</sequence>
<feature type="region of interest" description="Disordered" evidence="5">
    <location>
        <begin position="7321"/>
        <end position="7345"/>
    </location>
</feature>
<dbReference type="InterPro" id="IPR013998">
    <property type="entry name" value="Nebulin-like"/>
</dbReference>
<dbReference type="Bgee" id="ENSBTAG00000006907">
    <property type="expression patterns" value="Expressed in longissimus muscle and 60 other cell types or tissues"/>
</dbReference>
<dbReference type="Gene3D" id="2.30.30.40">
    <property type="entry name" value="SH3 Domains"/>
    <property type="match status" value="1"/>
</dbReference>
<dbReference type="PRINTS" id="PR00510">
    <property type="entry name" value="NEBULIN"/>
</dbReference>
<evidence type="ECO:0000313" key="9">
    <source>
        <dbReference type="VGNC" id="VGNC:31977"/>
    </source>
</evidence>
<evidence type="ECO:0000256" key="1">
    <source>
        <dbReference type="ARBA" id="ARBA00022443"/>
    </source>
</evidence>
<accession>A0A3Q1MG48</accession>
<keyword evidence="2" id="KW-0677">Repeat</keyword>
<dbReference type="GO" id="GO:0051015">
    <property type="term" value="F:actin filament binding"/>
    <property type="evidence" value="ECO:0007669"/>
    <property type="project" value="InterPro"/>
</dbReference>
<dbReference type="InterPro" id="IPR001452">
    <property type="entry name" value="SH3_domain"/>
</dbReference>
<dbReference type="InterPro" id="IPR035629">
    <property type="entry name" value="Nebulin_SH3"/>
</dbReference>
<evidence type="ECO:0000313" key="8">
    <source>
        <dbReference type="Proteomes" id="UP000009136"/>
    </source>
</evidence>
<feature type="region of interest" description="Disordered" evidence="5">
    <location>
        <begin position="7266"/>
        <end position="7297"/>
    </location>
</feature>
<dbReference type="OrthoDB" id="9295290at2759"/>
<evidence type="ECO:0000256" key="4">
    <source>
        <dbReference type="PROSITE-ProRule" id="PRU00192"/>
    </source>
</evidence>
<dbReference type="Ensembl" id="ENSBTAT00000079942.3">
    <property type="protein sequence ID" value="ENSBTAP00000069519.2"/>
    <property type="gene ID" value="ENSBTAG00000006907.9"/>
</dbReference>
<dbReference type="Pfam" id="PF00880">
    <property type="entry name" value="Nebulin"/>
    <property type="match status" value="120"/>
</dbReference>
<dbReference type="InterPro" id="IPR055297">
    <property type="entry name" value="NEBU/NEBL"/>
</dbReference>
<dbReference type="PANTHER" id="PTHR11039:SF37">
    <property type="entry name" value="NEBULIN"/>
    <property type="match status" value="1"/>
</dbReference>
<reference evidence="7" key="1">
    <citation type="submission" date="2018-03" db="EMBL/GenBank/DDBJ databases">
        <title>ARS-UCD1.2.</title>
        <authorList>
            <person name="Rosen B.D."/>
            <person name="Bickhart D.M."/>
            <person name="Koren S."/>
            <person name="Schnabel R.D."/>
            <person name="Hall R."/>
            <person name="Zimin A."/>
            <person name="Dreischer C."/>
            <person name="Schultheiss S."/>
            <person name="Schroeder S.G."/>
            <person name="Elsik C.G."/>
            <person name="Couldrey C."/>
            <person name="Liu G.E."/>
            <person name="Van Tassell C.P."/>
            <person name="Phillippy A.M."/>
            <person name="Smith T.P.L."/>
            <person name="Medrano J.F."/>
        </authorList>
    </citation>
    <scope>NUCLEOTIDE SEQUENCE [LARGE SCALE GENOMIC DNA]</scope>
    <source>
        <strain evidence="7">Hereford</strain>
    </source>
</reference>
<evidence type="ECO:0000313" key="7">
    <source>
        <dbReference type="Ensembl" id="ENSBTAP00000069519.2"/>
    </source>
</evidence>
<feature type="region of interest" description="Disordered" evidence="5">
    <location>
        <begin position="22"/>
        <end position="67"/>
    </location>
</feature>
<organism evidence="7 8">
    <name type="scientific">Bos taurus</name>
    <name type="common">Bovine</name>
    <dbReference type="NCBI Taxonomy" id="9913"/>
    <lineage>
        <taxon>Eukaryota</taxon>
        <taxon>Metazoa</taxon>
        <taxon>Chordata</taxon>
        <taxon>Craniata</taxon>
        <taxon>Vertebrata</taxon>
        <taxon>Euteleostomi</taxon>
        <taxon>Mammalia</taxon>
        <taxon>Eutheria</taxon>
        <taxon>Laurasiatheria</taxon>
        <taxon>Artiodactyla</taxon>
        <taxon>Ruminantia</taxon>
        <taxon>Pecora</taxon>
        <taxon>Bovidae</taxon>
        <taxon>Bovinae</taxon>
        <taxon>Bos</taxon>
    </lineage>
</organism>
<dbReference type="InterPro" id="IPR036028">
    <property type="entry name" value="SH3-like_dom_sf"/>
</dbReference>
<reference evidence="7" key="2">
    <citation type="submission" date="2025-08" db="UniProtKB">
        <authorList>
            <consortium name="Ensembl"/>
        </authorList>
    </citation>
    <scope>IDENTIFICATION</scope>
    <source>
        <strain evidence="7">Hereford</strain>
    </source>
</reference>
<feature type="compositionally biased region" description="Basic and acidic residues" evidence="5">
    <location>
        <begin position="7287"/>
        <end position="7296"/>
    </location>
</feature>
<dbReference type="CDD" id="cd11933">
    <property type="entry name" value="SH3_Nebulin_C"/>
    <property type="match status" value="1"/>
</dbReference>
<keyword evidence="1 4" id="KW-0728">SH3 domain</keyword>
<dbReference type="SMART" id="SM00326">
    <property type="entry name" value="SH3"/>
    <property type="match status" value="1"/>
</dbReference>
<dbReference type="InterPro" id="IPR000900">
    <property type="entry name" value="Nebulin_repeat"/>
</dbReference>
<dbReference type="PROSITE" id="PS50002">
    <property type="entry name" value="SH3"/>
    <property type="match status" value="1"/>
</dbReference>
<dbReference type="SUPFAM" id="SSF50044">
    <property type="entry name" value="SH3-domain"/>
    <property type="match status" value="1"/>
</dbReference>
<feature type="domain" description="SH3" evidence="6">
    <location>
        <begin position="7348"/>
        <end position="7407"/>
    </location>
</feature>
<evidence type="ECO:0000259" key="6">
    <source>
        <dbReference type="PROSITE" id="PS50002"/>
    </source>
</evidence>
<evidence type="ECO:0000256" key="5">
    <source>
        <dbReference type="SAM" id="MobiDB-lite"/>
    </source>
</evidence>
<dbReference type="Pfam" id="PF14604">
    <property type="entry name" value="SH3_9"/>
    <property type="match status" value="1"/>
</dbReference>
<reference evidence="7" key="3">
    <citation type="submission" date="2025-09" db="UniProtKB">
        <authorList>
            <consortium name="Ensembl"/>
        </authorList>
    </citation>
    <scope>IDENTIFICATION</scope>
    <source>
        <strain evidence="7">Hereford</strain>
    </source>
</reference>
<name>A0A3Q1MG48_BOVIN</name>
<feature type="compositionally biased region" description="Low complexity" evidence="5">
    <location>
        <begin position="7326"/>
        <end position="7341"/>
    </location>
</feature>
<dbReference type="VEuPathDB" id="HostDB:ENSBTAG00000006907"/>
<dbReference type="GeneTree" id="ENSGT00940000154533"/>
<dbReference type="Proteomes" id="UP000009136">
    <property type="component" value="Chromosome 2"/>
</dbReference>
<dbReference type="FunFam" id="2.30.30.40:FF:000007">
    <property type="entry name" value="nebulin isoform X1"/>
    <property type="match status" value="1"/>
</dbReference>
<keyword evidence="8" id="KW-1185">Reference proteome</keyword>
<evidence type="ECO:0000256" key="3">
    <source>
        <dbReference type="ARBA" id="ARBA00023203"/>
    </source>
</evidence>
<protein>
    <submittedName>
        <fullName evidence="7">Nebulin</fullName>
    </submittedName>
</protein>
<gene>
    <name evidence="7 9" type="primary">NEB</name>
</gene>
<keyword evidence="3" id="KW-0009">Actin-binding</keyword>
<dbReference type="PANTHER" id="PTHR11039">
    <property type="entry name" value="NEBULIN"/>
    <property type="match status" value="1"/>
</dbReference>
<dbReference type="VGNC" id="VGNC:31977">
    <property type="gene designation" value="NEB"/>
</dbReference>
<evidence type="ECO:0000256" key="2">
    <source>
        <dbReference type="ARBA" id="ARBA00022737"/>
    </source>
</evidence>
<dbReference type="GO" id="GO:0030018">
    <property type="term" value="C:Z disc"/>
    <property type="evidence" value="ECO:0007669"/>
    <property type="project" value="InterPro"/>
</dbReference>
<proteinExistence type="predicted"/>